<proteinExistence type="predicted"/>
<dbReference type="PROSITE" id="PS50005">
    <property type="entry name" value="TPR"/>
    <property type="match status" value="1"/>
</dbReference>
<dbReference type="Gene3D" id="1.25.40.10">
    <property type="entry name" value="Tetratricopeptide repeat domain"/>
    <property type="match status" value="1"/>
</dbReference>
<reference evidence="1" key="1">
    <citation type="journal article" date="2014" name="Front. Microbiol.">
        <title>High frequency of phylogenetically diverse reductive dehalogenase-homologous genes in deep subseafloor sedimentary metagenomes.</title>
        <authorList>
            <person name="Kawai M."/>
            <person name="Futagami T."/>
            <person name="Toyoda A."/>
            <person name="Takaki Y."/>
            <person name="Nishi S."/>
            <person name="Hori S."/>
            <person name="Arai W."/>
            <person name="Tsubouchi T."/>
            <person name="Morono Y."/>
            <person name="Uchiyama I."/>
            <person name="Ito T."/>
            <person name="Fujiyama A."/>
            <person name="Inagaki F."/>
            <person name="Takami H."/>
        </authorList>
    </citation>
    <scope>NUCLEOTIDE SEQUENCE</scope>
    <source>
        <strain evidence="1">Expedition CK06-06</strain>
    </source>
</reference>
<dbReference type="EMBL" id="BARW01000717">
    <property type="protein sequence ID" value="GAI68317.1"/>
    <property type="molecule type" value="Genomic_DNA"/>
</dbReference>
<evidence type="ECO:0000313" key="1">
    <source>
        <dbReference type="EMBL" id="GAI68317.1"/>
    </source>
</evidence>
<dbReference type="AlphaFoldDB" id="X1QIK9"/>
<dbReference type="InterPro" id="IPR019734">
    <property type="entry name" value="TPR_rpt"/>
</dbReference>
<dbReference type="SUPFAM" id="SSF48452">
    <property type="entry name" value="TPR-like"/>
    <property type="match status" value="1"/>
</dbReference>
<organism evidence="1">
    <name type="scientific">marine sediment metagenome</name>
    <dbReference type="NCBI Taxonomy" id="412755"/>
    <lineage>
        <taxon>unclassified sequences</taxon>
        <taxon>metagenomes</taxon>
        <taxon>ecological metagenomes</taxon>
    </lineage>
</organism>
<name>X1QIK9_9ZZZZ</name>
<dbReference type="InterPro" id="IPR002885">
    <property type="entry name" value="PPR_rpt"/>
</dbReference>
<accession>X1QIK9</accession>
<dbReference type="Pfam" id="PF01535">
    <property type="entry name" value="PPR"/>
    <property type="match status" value="1"/>
</dbReference>
<protein>
    <submittedName>
        <fullName evidence="1">Uncharacterized protein</fullName>
    </submittedName>
</protein>
<dbReference type="SMART" id="SM00028">
    <property type="entry name" value="TPR"/>
    <property type="match status" value="2"/>
</dbReference>
<sequence length="326" mass="37840">MDGLFFITTGLAIAGKFEEAFNFFKEIESVIKSISNVSKEILTQRKARLSVAIAFVGLHGGKVDLVEKSLEWILDSQEKFDKSFEIVWANLIMASYLLRVKSKFDLCREHIKKALSLAKEIKFNHFWIALCQLYFGVYYISIGEMDKSLKYNIKALELFKKIKSSFNIAILLNNMGDLYGEMGEYELALEHLEESINLLEQIPQGFFSIEGTIESLITLTVEHGDNERAQKYFHRLENIYNQKKNERIEFGYKFAKALILKTSSRIRDKAKAEELFKELIETKTISFDVIIKAHIHLCDILLMEYRIDNDSEIFTELNYYIAKLLT</sequence>
<comment type="caution">
    <text evidence="1">The sequence shown here is derived from an EMBL/GenBank/DDBJ whole genome shotgun (WGS) entry which is preliminary data.</text>
</comment>
<gene>
    <name evidence="1" type="ORF">S12H4_02768</name>
</gene>
<feature type="non-terminal residue" evidence="1">
    <location>
        <position position="326"/>
    </location>
</feature>
<dbReference type="InterPro" id="IPR011990">
    <property type="entry name" value="TPR-like_helical_dom_sf"/>
</dbReference>
<dbReference type="Pfam" id="PF13424">
    <property type="entry name" value="TPR_12"/>
    <property type="match status" value="1"/>
</dbReference>